<dbReference type="InterPro" id="IPR036873">
    <property type="entry name" value="Rhodanese-like_dom_sf"/>
</dbReference>
<dbReference type="Gene3D" id="3.40.250.10">
    <property type="entry name" value="Rhodanese-like domain"/>
    <property type="match status" value="2"/>
</dbReference>
<feature type="domain" description="Rhodanese" evidence="3">
    <location>
        <begin position="188"/>
        <end position="304"/>
    </location>
</feature>
<dbReference type="STRING" id="1705394.SP60_07110"/>
<dbReference type="GO" id="GO:0004792">
    <property type="term" value="F:thiosulfate-cyanide sulfurtransferase activity"/>
    <property type="evidence" value="ECO:0007669"/>
    <property type="project" value="TreeGrafter"/>
</dbReference>
<name>A0A0M4NXE7_9GAMM</name>
<dbReference type="InterPro" id="IPR045078">
    <property type="entry name" value="TST/MPST-like"/>
</dbReference>
<feature type="domain" description="Rhodanese" evidence="3">
    <location>
        <begin position="38"/>
        <end position="156"/>
    </location>
</feature>
<dbReference type="PANTHER" id="PTHR11364:SF27">
    <property type="entry name" value="SULFURTRANSFERASE"/>
    <property type="match status" value="1"/>
</dbReference>
<dbReference type="PANTHER" id="PTHR11364">
    <property type="entry name" value="THIOSULFATE SULFERTANSFERASE"/>
    <property type="match status" value="1"/>
</dbReference>
<dbReference type="RefSeq" id="WP_053951966.1">
    <property type="nucleotide sequence ID" value="NZ_CP010552.1"/>
</dbReference>
<evidence type="ECO:0000313" key="5">
    <source>
        <dbReference type="Proteomes" id="UP000058020"/>
    </source>
</evidence>
<protein>
    <recommendedName>
        <fullName evidence="3">Rhodanese domain-containing protein</fullName>
    </recommendedName>
</protein>
<accession>A0A0M4NXE7</accession>
<keyword evidence="5" id="KW-1185">Reference proteome</keyword>
<keyword evidence="2" id="KW-0677">Repeat</keyword>
<dbReference type="KEGG" id="tho:SP60_07110"/>
<dbReference type="InterPro" id="IPR001763">
    <property type="entry name" value="Rhodanese-like_dom"/>
</dbReference>
<evidence type="ECO:0000256" key="2">
    <source>
        <dbReference type="ARBA" id="ARBA00022737"/>
    </source>
</evidence>
<organism evidence="4 5">
    <name type="scientific">Candidatus Thioglobus autotrophicus</name>
    <dbReference type="NCBI Taxonomy" id="1705394"/>
    <lineage>
        <taxon>Bacteria</taxon>
        <taxon>Pseudomonadati</taxon>
        <taxon>Pseudomonadota</taxon>
        <taxon>Gammaproteobacteria</taxon>
        <taxon>Candidatus Pseudothioglobaceae</taxon>
        <taxon>Candidatus Thioglobus</taxon>
    </lineage>
</organism>
<dbReference type="PROSITE" id="PS50206">
    <property type="entry name" value="RHODANESE_3"/>
    <property type="match status" value="2"/>
</dbReference>
<evidence type="ECO:0000259" key="3">
    <source>
        <dbReference type="PROSITE" id="PS50206"/>
    </source>
</evidence>
<dbReference type="OrthoDB" id="9781034at2"/>
<dbReference type="EMBL" id="CP010552">
    <property type="protein sequence ID" value="ALE52980.1"/>
    <property type="molecule type" value="Genomic_DNA"/>
</dbReference>
<evidence type="ECO:0000313" key="4">
    <source>
        <dbReference type="EMBL" id="ALE52980.1"/>
    </source>
</evidence>
<reference evidence="4 5" key="1">
    <citation type="journal article" date="2015" name="Genome Announc.">
        <title>Genome Sequence of 'Candidatus Thioglobus autotrophica' Strain EF1, a Chemoautotroph from the SUP05 Clade of Marine Gammaproteobacteria.</title>
        <authorList>
            <person name="Shah V."/>
            <person name="Morris R.M."/>
        </authorList>
    </citation>
    <scope>NUCLEOTIDE SEQUENCE [LARGE SCALE GENOMIC DNA]</scope>
    <source>
        <strain evidence="4 5">EF1</strain>
    </source>
</reference>
<evidence type="ECO:0000256" key="1">
    <source>
        <dbReference type="ARBA" id="ARBA00022679"/>
    </source>
</evidence>
<proteinExistence type="predicted"/>
<gene>
    <name evidence="4" type="ORF">SP60_07110</name>
</gene>
<dbReference type="SUPFAM" id="SSF52821">
    <property type="entry name" value="Rhodanese/Cell cycle control phosphatase"/>
    <property type="match status" value="2"/>
</dbReference>
<dbReference type="Proteomes" id="UP000058020">
    <property type="component" value="Chromosome"/>
</dbReference>
<keyword evidence="1" id="KW-0808">Transferase</keyword>
<dbReference type="SMART" id="SM00450">
    <property type="entry name" value="RHOD"/>
    <property type="match status" value="2"/>
</dbReference>
<dbReference type="Pfam" id="PF00581">
    <property type="entry name" value="Rhodanese"/>
    <property type="match status" value="2"/>
</dbReference>
<dbReference type="CDD" id="cd01448">
    <property type="entry name" value="TST_Repeat_1"/>
    <property type="match status" value="1"/>
</dbReference>
<dbReference type="AlphaFoldDB" id="A0A0M4NXE7"/>
<sequence length="309" mass="34876">MLLRFLQTIIFSWAIFPAFAYSLVIPSPLVDTDWVSENIEDLVILDVRKDLDSFSEQGHIRGANLVNTKKVRVTRTIDGVELTRMRPDQAGFERFMSAHGVSNNSIVLITHQGQTPGDVAGAARLYWQMKYYGFEQVSMLDGGDAAWTASMEELSKDSTKVKSGQFNFENNANNKILATIEEVRLAILDPSIQLVDTRSLRFHVGLDSRNYVYDLGHIPSSKVFPYKFLHPLKGVMVFPTKQQIKARFSSLNINPDASIILYCNSAYECSSVWFSLHEIYGNQAVQVYDGSLHQWTKDASHPMTINLAK</sequence>